<dbReference type="EMBL" id="LSTU01000010">
    <property type="protein sequence ID" value="OAH56425.1"/>
    <property type="molecule type" value="Genomic_DNA"/>
</dbReference>
<dbReference type="AlphaFoldDB" id="A0AAP7FR07"/>
<dbReference type="Proteomes" id="UP000077242">
    <property type="component" value="Unassembled WGS sequence"/>
</dbReference>
<dbReference type="Gene3D" id="1.10.238.10">
    <property type="entry name" value="EF-hand"/>
    <property type="match status" value="1"/>
</dbReference>
<protein>
    <recommendedName>
        <fullName evidence="1">EF-hand domain-containing protein</fullName>
    </recommendedName>
</protein>
<dbReference type="GO" id="GO:0005509">
    <property type="term" value="F:calcium ion binding"/>
    <property type="evidence" value="ECO:0007669"/>
    <property type="project" value="InterPro"/>
</dbReference>
<name>A0AAP7FR07_9PSED</name>
<sequence>MLKSGLPRTTLGKQINDQQNANTINAVGDIVGFLEALDLDRNGTISHADIVQAREHHIASISSALRSLFSWSDLCLSVILRHDRNGNGDVTYGEFFMEVEEKRARVADGKASSTVNFLSSLDRNRDGKISHADIVLARKENMAKINAQLTELFSLSDFCTYFIWHHDRDGNGEVSYAEFLKEIAEGRASITRV</sequence>
<dbReference type="SUPFAM" id="SSF47473">
    <property type="entry name" value="EF-hand"/>
    <property type="match status" value="1"/>
</dbReference>
<feature type="domain" description="EF-hand" evidence="1">
    <location>
        <begin position="119"/>
        <end position="182"/>
    </location>
</feature>
<accession>A0AAP7FR07</accession>
<dbReference type="PROSITE" id="PS00018">
    <property type="entry name" value="EF_HAND_1"/>
    <property type="match status" value="4"/>
</dbReference>
<dbReference type="Pfam" id="PF13499">
    <property type="entry name" value="EF-hand_7"/>
    <property type="match status" value="1"/>
</dbReference>
<gene>
    <name evidence="2" type="ORF">AYJ70_08725</name>
</gene>
<evidence type="ECO:0000313" key="3">
    <source>
        <dbReference type="Proteomes" id="UP000077242"/>
    </source>
</evidence>
<evidence type="ECO:0000259" key="1">
    <source>
        <dbReference type="Pfam" id="PF13499"/>
    </source>
</evidence>
<dbReference type="InterPro" id="IPR011992">
    <property type="entry name" value="EF-hand-dom_pair"/>
</dbReference>
<reference evidence="3" key="1">
    <citation type="submission" date="2016-02" db="EMBL/GenBank/DDBJ databases">
        <title>Dietzia cinnamea strain CD11_5 genome sequencing and assembly.</title>
        <authorList>
            <person name="Kaur G."/>
            <person name="Nair G.R."/>
            <person name="Mayilraj S."/>
        </authorList>
    </citation>
    <scope>NUCLEOTIDE SEQUENCE [LARGE SCALE GENOMIC DNA]</scope>
    <source>
        <strain evidence="3">CD10_2</strain>
    </source>
</reference>
<organism evidence="2 3">
    <name type="scientific">Pseudomonas monteilii</name>
    <dbReference type="NCBI Taxonomy" id="76759"/>
    <lineage>
        <taxon>Bacteria</taxon>
        <taxon>Pseudomonadati</taxon>
        <taxon>Pseudomonadota</taxon>
        <taxon>Gammaproteobacteria</taxon>
        <taxon>Pseudomonadales</taxon>
        <taxon>Pseudomonadaceae</taxon>
        <taxon>Pseudomonas</taxon>
    </lineage>
</organism>
<comment type="caution">
    <text evidence="2">The sequence shown here is derived from an EMBL/GenBank/DDBJ whole genome shotgun (WGS) entry which is preliminary data.</text>
</comment>
<dbReference type="InterPro" id="IPR018247">
    <property type="entry name" value="EF_Hand_1_Ca_BS"/>
</dbReference>
<dbReference type="InterPro" id="IPR002048">
    <property type="entry name" value="EF_hand_dom"/>
</dbReference>
<proteinExistence type="predicted"/>
<evidence type="ECO:0000313" key="2">
    <source>
        <dbReference type="EMBL" id="OAH56425.1"/>
    </source>
</evidence>